<dbReference type="InterPro" id="IPR013078">
    <property type="entry name" value="His_Pase_superF_clade-1"/>
</dbReference>
<protein>
    <recommendedName>
        <fullName evidence="1">Alpha-ribazole phosphatase</fullName>
        <ecNumber evidence="1">3.1.3.73</ecNumber>
    </recommendedName>
</protein>
<dbReference type="Pfam" id="PF00300">
    <property type="entry name" value="His_Phos_1"/>
    <property type="match status" value="1"/>
</dbReference>
<dbReference type="EMBL" id="JYOM01000014">
    <property type="protein sequence ID" value="KKD45385.1"/>
    <property type="molecule type" value="Genomic_DNA"/>
</dbReference>
<dbReference type="AlphaFoldDB" id="A0A7X0X077"/>
<dbReference type="GO" id="GO:0009236">
    <property type="term" value="P:cobalamin biosynthetic process"/>
    <property type="evidence" value="ECO:0007669"/>
    <property type="project" value="UniProtKB-UniRule"/>
</dbReference>
<accession>A0A7X0X077</accession>
<dbReference type="PIRSF" id="PIRSF000709">
    <property type="entry name" value="6PFK_2-Ptase"/>
    <property type="match status" value="1"/>
</dbReference>
<dbReference type="CDD" id="cd07067">
    <property type="entry name" value="HP_PGM_like"/>
    <property type="match status" value="1"/>
</dbReference>
<evidence type="ECO:0000313" key="4">
    <source>
        <dbReference type="EMBL" id="KKD45385.1"/>
    </source>
</evidence>
<dbReference type="EMBL" id="JAARRG010000001">
    <property type="protein sequence ID" value="MBC1485175.1"/>
    <property type="molecule type" value="Genomic_DNA"/>
</dbReference>
<evidence type="ECO:0000313" key="7">
    <source>
        <dbReference type="Proteomes" id="UP000523362"/>
    </source>
</evidence>
<dbReference type="PANTHER" id="PTHR48100">
    <property type="entry name" value="BROAD-SPECIFICITY PHOSPHATASE YOR283W-RELATED"/>
    <property type="match status" value="1"/>
</dbReference>
<evidence type="ECO:0000313" key="6">
    <source>
        <dbReference type="Proteomes" id="UP000033536"/>
    </source>
</evidence>
<dbReference type="InterPro" id="IPR029033">
    <property type="entry name" value="His_PPase_superfam"/>
</dbReference>
<keyword evidence="6" id="KW-1185">Reference proteome</keyword>
<feature type="binding site" evidence="3">
    <location>
        <begin position="7"/>
        <end position="14"/>
    </location>
    <ligand>
        <name>substrate</name>
    </ligand>
</feature>
<reference evidence="5 7" key="2">
    <citation type="submission" date="2020-03" db="EMBL/GenBank/DDBJ databases">
        <title>Soil Listeria distribution.</title>
        <authorList>
            <person name="Liao J."/>
            <person name="Wiedmann M."/>
        </authorList>
    </citation>
    <scope>NUCLEOTIDE SEQUENCE [LARGE SCALE GENOMIC DNA]</scope>
    <source>
        <strain evidence="5 7">FSL L7-1560</strain>
    </source>
</reference>
<dbReference type="GO" id="GO:0005737">
    <property type="term" value="C:cytoplasm"/>
    <property type="evidence" value="ECO:0007669"/>
    <property type="project" value="TreeGrafter"/>
</dbReference>
<feature type="active site" description="Tele-phosphohistidine intermediate" evidence="2">
    <location>
        <position position="8"/>
    </location>
</feature>
<feature type="active site" description="Proton donor/acceptor" evidence="2">
    <location>
        <position position="78"/>
    </location>
</feature>
<dbReference type="InterPro" id="IPR017578">
    <property type="entry name" value="Ribazole_CobC"/>
</dbReference>
<evidence type="ECO:0000256" key="3">
    <source>
        <dbReference type="PIRSR" id="PIRSR613078-2"/>
    </source>
</evidence>
<dbReference type="InterPro" id="IPR050275">
    <property type="entry name" value="PGM_Phosphatase"/>
</dbReference>
<gene>
    <name evidence="5" type="primary">cobC</name>
    <name evidence="5" type="ORF">HB897_02875</name>
    <name evidence="4" type="ORF">UQ68_08930</name>
</gene>
<evidence type="ECO:0000256" key="1">
    <source>
        <dbReference type="NCBIfam" id="TIGR03162"/>
    </source>
</evidence>
<dbReference type="Proteomes" id="UP000033536">
    <property type="component" value="Unassembled WGS sequence"/>
</dbReference>
<dbReference type="Gene3D" id="3.40.50.1240">
    <property type="entry name" value="Phosphoglycerate mutase-like"/>
    <property type="match status" value="1"/>
</dbReference>
<dbReference type="GO" id="GO:0043755">
    <property type="term" value="F:alpha-ribazole phosphatase activity"/>
    <property type="evidence" value="ECO:0007669"/>
    <property type="project" value="UniProtKB-UniRule"/>
</dbReference>
<sequence length="191" mass="21980">MQLIFVRHGETDMNQAKKYCGQLDVSLNATGQKQMELLQGKLASYPIDLVVTSELKRVKESAAILSDAKTVHFSALNELDFGDFEGLTYQEISELFPDAWKAYCDDWQTATFPNGENFPVFYERVMGKLHAEWENWQKLDTVLIVGHLGVLRLIGLFLQKQKIAQYWDADFKQGFYSLWDNESASFTVYNE</sequence>
<evidence type="ECO:0000256" key="2">
    <source>
        <dbReference type="PIRSR" id="PIRSR613078-1"/>
    </source>
</evidence>
<reference evidence="4 6" key="1">
    <citation type="submission" date="2015-02" db="EMBL/GenBank/DDBJ databases">
        <title>Sequencing of Listeria spp. dairy environmental strains.</title>
        <authorList>
            <person name="Muhterem-Uyar M."/>
            <person name="Wagner M."/>
            <person name="Schmitz-Esser S."/>
            <person name="Stessl B."/>
        </authorList>
    </citation>
    <scope>NUCLEOTIDE SEQUENCE [LARGE SCALE GENOMIC DNA]</scope>
    <source>
        <strain evidence="4 6">7KSM</strain>
    </source>
</reference>
<dbReference type="NCBIfam" id="TIGR03162">
    <property type="entry name" value="ribazole_cobC"/>
    <property type="match status" value="1"/>
</dbReference>
<comment type="caution">
    <text evidence="5">The sequence shown here is derived from an EMBL/GenBank/DDBJ whole genome shotgun (WGS) entry which is preliminary data.</text>
</comment>
<dbReference type="Proteomes" id="UP000523362">
    <property type="component" value="Unassembled WGS sequence"/>
</dbReference>
<dbReference type="RefSeq" id="WP_003746992.1">
    <property type="nucleotide sequence ID" value="NZ_JAARRG010000001.1"/>
</dbReference>
<dbReference type="EC" id="3.1.3.73" evidence="1"/>
<organism evidence="5 7">
    <name type="scientific">Listeria seeligeri</name>
    <dbReference type="NCBI Taxonomy" id="1640"/>
    <lineage>
        <taxon>Bacteria</taxon>
        <taxon>Bacillati</taxon>
        <taxon>Bacillota</taxon>
        <taxon>Bacilli</taxon>
        <taxon>Bacillales</taxon>
        <taxon>Listeriaceae</taxon>
        <taxon>Listeria</taxon>
    </lineage>
</organism>
<feature type="binding site" evidence="3">
    <location>
        <position position="57"/>
    </location>
    <ligand>
        <name>substrate</name>
    </ligand>
</feature>
<name>A0A7X0X077_LISSE</name>
<evidence type="ECO:0000313" key="5">
    <source>
        <dbReference type="EMBL" id="MBC1485175.1"/>
    </source>
</evidence>
<dbReference type="SMART" id="SM00855">
    <property type="entry name" value="PGAM"/>
    <property type="match status" value="1"/>
</dbReference>
<proteinExistence type="predicted"/>
<dbReference type="PANTHER" id="PTHR48100:SF59">
    <property type="entry name" value="ADENOSYLCOBALAMIN_ALPHA-RIBAZOLE PHOSPHATASE"/>
    <property type="match status" value="1"/>
</dbReference>
<dbReference type="SUPFAM" id="SSF53254">
    <property type="entry name" value="Phosphoglycerate mutase-like"/>
    <property type="match status" value="1"/>
</dbReference>